<protein>
    <submittedName>
        <fullName evidence="2">Uncharacterized protein</fullName>
    </submittedName>
</protein>
<feature type="region of interest" description="Disordered" evidence="1">
    <location>
        <begin position="19"/>
        <end position="72"/>
    </location>
</feature>
<reference evidence="2 3" key="1">
    <citation type="journal article" date="2021" name="MBio">
        <title>A New Model Trypanosomatid, Novymonas esmeraldas: Genomic Perception of Its 'Candidatus Pandoraea novymonadis' Endosymbiont.</title>
        <authorList>
            <person name="Zakharova A."/>
            <person name="Saura A."/>
            <person name="Butenko A."/>
            <person name="Podesvova L."/>
            <person name="Warmusova S."/>
            <person name="Kostygov A.Y."/>
            <person name="Nenarokova A."/>
            <person name="Lukes J."/>
            <person name="Opperdoes F.R."/>
            <person name="Yurchenko V."/>
        </authorList>
    </citation>
    <scope>NUCLEOTIDE SEQUENCE [LARGE SCALE GENOMIC DNA]</scope>
    <source>
        <strain evidence="2 3">E262AT.01</strain>
    </source>
</reference>
<gene>
    <name evidence="2" type="ORF">NESM_000131600</name>
</gene>
<accession>A0AAW0F508</accession>
<dbReference type="EMBL" id="JAECZO010000008">
    <property type="protein sequence ID" value="KAK7200736.1"/>
    <property type="molecule type" value="Genomic_DNA"/>
</dbReference>
<feature type="region of interest" description="Disordered" evidence="1">
    <location>
        <begin position="273"/>
        <end position="296"/>
    </location>
</feature>
<proteinExistence type="predicted"/>
<evidence type="ECO:0000313" key="3">
    <source>
        <dbReference type="Proteomes" id="UP001430356"/>
    </source>
</evidence>
<feature type="compositionally biased region" description="Polar residues" evidence="1">
    <location>
        <begin position="30"/>
        <end position="41"/>
    </location>
</feature>
<feature type="compositionally biased region" description="Basic and acidic residues" evidence="1">
    <location>
        <begin position="20"/>
        <end position="29"/>
    </location>
</feature>
<evidence type="ECO:0000256" key="1">
    <source>
        <dbReference type="SAM" id="MobiDB-lite"/>
    </source>
</evidence>
<feature type="region of interest" description="Disordered" evidence="1">
    <location>
        <begin position="314"/>
        <end position="366"/>
    </location>
</feature>
<organism evidence="2 3">
    <name type="scientific">Novymonas esmeraldas</name>
    <dbReference type="NCBI Taxonomy" id="1808958"/>
    <lineage>
        <taxon>Eukaryota</taxon>
        <taxon>Discoba</taxon>
        <taxon>Euglenozoa</taxon>
        <taxon>Kinetoplastea</taxon>
        <taxon>Metakinetoplastina</taxon>
        <taxon>Trypanosomatida</taxon>
        <taxon>Trypanosomatidae</taxon>
        <taxon>Novymonas</taxon>
    </lineage>
</organism>
<keyword evidence="3" id="KW-1185">Reference proteome</keyword>
<dbReference type="AlphaFoldDB" id="A0AAW0F508"/>
<comment type="caution">
    <text evidence="2">The sequence shown here is derived from an EMBL/GenBank/DDBJ whole genome shotgun (WGS) entry which is preliminary data.</text>
</comment>
<name>A0AAW0F508_9TRYP</name>
<feature type="compositionally biased region" description="Polar residues" evidence="1">
    <location>
        <begin position="119"/>
        <end position="128"/>
    </location>
</feature>
<evidence type="ECO:0000313" key="2">
    <source>
        <dbReference type="EMBL" id="KAK7200736.1"/>
    </source>
</evidence>
<feature type="region of interest" description="Disordered" evidence="1">
    <location>
        <begin position="108"/>
        <end position="133"/>
    </location>
</feature>
<sequence>MSVLQKIFTPGSLIKKKALPHGDVERSEQQRFTSPSASVTNRIKRKPTVESDDDDDRGPLARSVSMTLNCDPVPTSFKTNSSFATQSKAAPASASPKSVRLGASFSNGGTHLDRHHQHTATLASSTSRHTQRSMFDKMQTNSSFAPGDTVVPGASFAANGAGTVNLWRLPWTQQKVTMCPNCHRPRQRERTNAYVSRADYAAPPASDAVEGMGDDISEASEEMSCDDSEGVDGPVADSTTYCRCRAAAAAGTALQDAGGSAEEHPPVFVVETERSSTVQLPGTIASDSDSDGGDVEGLQRSYKLSLVSPLTCSSLRRREPGSQPMLGAASRQTSSATSVPRSVSNWLHEQQSTEGPKAPKPKAAAK</sequence>
<dbReference type="Proteomes" id="UP001430356">
    <property type="component" value="Unassembled WGS sequence"/>
</dbReference>
<feature type="compositionally biased region" description="Polar residues" evidence="1">
    <location>
        <begin position="330"/>
        <end position="354"/>
    </location>
</feature>